<organism evidence="2">
    <name type="scientific">uncultured Solirubrobacteraceae bacterium</name>
    <dbReference type="NCBI Taxonomy" id="1162706"/>
    <lineage>
        <taxon>Bacteria</taxon>
        <taxon>Bacillati</taxon>
        <taxon>Actinomycetota</taxon>
        <taxon>Thermoleophilia</taxon>
        <taxon>Solirubrobacterales</taxon>
        <taxon>Solirubrobacteraceae</taxon>
        <taxon>environmental samples</taxon>
    </lineage>
</organism>
<dbReference type="Gene3D" id="3.40.190.80">
    <property type="match status" value="1"/>
</dbReference>
<evidence type="ECO:0008006" key="3">
    <source>
        <dbReference type="Google" id="ProtNLM"/>
    </source>
</evidence>
<gene>
    <name evidence="2" type="ORF">AVDCRST_MAG30-2095</name>
</gene>
<keyword evidence="1" id="KW-0460">Magnesium</keyword>
<comment type="cofactor">
    <cofactor evidence="1">
        <name>Mg(2+)</name>
        <dbReference type="ChEBI" id="CHEBI:18420"/>
    </cofactor>
</comment>
<dbReference type="PRINTS" id="PR00377">
    <property type="entry name" value="IMPHPHTASES"/>
</dbReference>
<feature type="binding site" evidence="1">
    <location>
        <position position="88"/>
    </location>
    <ligand>
        <name>Mg(2+)</name>
        <dbReference type="ChEBI" id="CHEBI:18420"/>
        <label>1</label>
        <note>catalytic</note>
    </ligand>
</feature>
<protein>
    <recommendedName>
        <fullName evidence="3">Inositol-phosphate phosphatase</fullName>
    </recommendedName>
</protein>
<feature type="binding site" evidence="1">
    <location>
        <position position="86"/>
    </location>
    <ligand>
        <name>Mg(2+)</name>
        <dbReference type="ChEBI" id="CHEBI:18420"/>
        <label>1</label>
        <note>catalytic</note>
    </ligand>
</feature>
<dbReference type="GO" id="GO:0006020">
    <property type="term" value="P:inositol metabolic process"/>
    <property type="evidence" value="ECO:0007669"/>
    <property type="project" value="TreeGrafter"/>
</dbReference>
<dbReference type="EMBL" id="CADCVS010000276">
    <property type="protein sequence ID" value="CAA9504159.1"/>
    <property type="molecule type" value="Genomic_DNA"/>
</dbReference>
<feature type="binding site" evidence="1">
    <location>
        <position position="69"/>
    </location>
    <ligand>
        <name>Mg(2+)</name>
        <dbReference type="ChEBI" id="CHEBI:18420"/>
        <label>1</label>
        <note>catalytic</note>
    </ligand>
</feature>
<dbReference type="InterPro" id="IPR000760">
    <property type="entry name" value="Inositol_monophosphatase-like"/>
</dbReference>
<evidence type="ECO:0000313" key="2">
    <source>
        <dbReference type="EMBL" id="CAA9504159.1"/>
    </source>
</evidence>
<feature type="binding site" evidence="1">
    <location>
        <position position="244"/>
    </location>
    <ligand>
        <name>Mg(2+)</name>
        <dbReference type="ChEBI" id="CHEBI:18420"/>
        <label>1</label>
        <note>catalytic</note>
    </ligand>
</feature>
<dbReference type="AlphaFoldDB" id="A0A6J4SSJ7"/>
<dbReference type="Pfam" id="PF00459">
    <property type="entry name" value="Inositol_P"/>
    <property type="match status" value="1"/>
</dbReference>
<dbReference type="Gene3D" id="3.30.540.10">
    <property type="entry name" value="Fructose-1,6-Bisphosphatase, subunit A, domain 1"/>
    <property type="match status" value="1"/>
</dbReference>
<dbReference type="GO" id="GO:0046872">
    <property type="term" value="F:metal ion binding"/>
    <property type="evidence" value="ECO:0007669"/>
    <property type="project" value="UniProtKB-KW"/>
</dbReference>
<dbReference type="GO" id="GO:0007165">
    <property type="term" value="P:signal transduction"/>
    <property type="evidence" value="ECO:0007669"/>
    <property type="project" value="TreeGrafter"/>
</dbReference>
<name>A0A6J4SSJ7_9ACTN</name>
<reference evidence="2" key="1">
    <citation type="submission" date="2020-02" db="EMBL/GenBank/DDBJ databases">
        <authorList>
            <person name="Meier V. D."/>
        </authorList>
    </citation>
    <scope>NUCLEOTIDE SEQUENCE</scope>
    <source>
        <strain evidence="2">AVDCRST_MAG30</strain>
    </source>
</reference>
<evidence type="ECO:0000256" key="1">
    <source>
        <dbReference type="PIRSR" id="PIRSR600760-2"/>
    </source>
</evidence>
<dbReference type="GO" id="GO:0008934">
    <property type="term" value="F:inositol monophosphate 1-phosphatase activity"/>
    <property type="evidence" value="ECO:0007669"/>
    <property type="project" value="TreeGrafter"/>
</dbReference>
<accession>A0A6J4SSJ7</accession>
<dbReference type="PANTHER" id="PTHR20854:SF4">
    <property type="entry name" value="INOSITOL-1-MONOPHOSPHATASE-RELATED"/>
    <property type="match status" value="1"/>
</dbReference>
<dbReference type="PANTHER" id="PTHR20854">
    <property type="entry name" value="INOSITOL MONOPHOSPHATASE"/>
    <property type="match status" value="1"/>
</dbReference>
<keyword evidence="1" id="KW-0479">Metal-binding</keyword>
<feature type="binding site" evidence="1">
    <location>
        <position position="89"/>
    </location>
    <ligand>
        <name>Mg(2+)</name>
        <dbReference type="ChEBI" id="CHEBI:18420"/>
        <label>1</label>
        <note>catalytic</note>
    </ligand>
</feature>
<dbReference type="SUPFAM" id="SSF56655">
    <property type="entry name" value="Carbohydrate phosphatase"/>
    <property type="match status" value="1"/>
</dbReference>
<sequence length="313" mass="32680">MAGRNAELVRDLATGLREVVLPMLGAREGRAHDRTGASGDVTFAIDTEAEAFLSEWVAANAPEVAFYSEDQGLVGPEQPELVLVVDPIDGTRPALAGLESACTSVAIASARDGAPRMRDVVAGAVVEIKSGDWFVAERGGGVESSRPVGLSDNERLDRLFWAHGFARRPAQAMVRVIGELIDVSSLGGGTFDLGSAAFDLTRIVSGQLDAYVEPGARMVREVPGMAEEFARVGDGQVVNNSPYDVAAAALCLVEAGAIITDASGAPLDAYPLLGSGPEFHVSCVAAANPVLHARLLEAVERGMDRLRAAGYGP</sequence>
<proteinExistence type="predicted"/>